<dbReference type="HAMAP" id="MF_01661">
    <property type="entry name" value="D_rib_pyranase"/>
    <property type="match status" value="1"/>
</dbReference>
<feature type="binding site" evidence="6">
    <location>
        <position position="28"/>
    </location>
    <ligand>
        <name>substrate</name>
    </ligand>
</feature>
<accession>A0A2L0D350</accession>
<dbReference type="EC" id="5.4.99.62" evidence="2 6"/>
<reference evidence="7 8" key="1">
    <citation type="submission" date="2017-12" db="EMBL/GenBank/DDBJ databases">
        <authorList>
            <person name="Hurst M.R.H."/>
        </authorList>
    </citation>
    <scope>NUCLEOTIDE SEQUENCE [LARGE SCALE GENOMIC DNA]</scope>
    <source>
        <strain evidence="7 8">TH11417</strain>
    </source>
</reference>
<evidence type="ECO:0000256" key="5">
    <source>
        <dbReference type="ARBA" id="ARBA00023277"/>
    </source>
</evidence>
<dbReference type="PANTHER" id="PTHR37831:SF1">
    <property type="entry name" value="D-RIBOSE PYRANASE"/>
    <property type="match status" value="1"/>
</dbReference>
<dbReference type="GeneID" id="98392764"/>
<proteinExistence type="inferred from homology"/>
<dbReference type="Pfam" id="PF05025">
    <property type="entry name" value="RbsD_FucU"/>
    <property type="match status" value="1"/>
</dbReference>
<dbReference type="GO" id="GO:0062193">
    <property type="term" value="F:D-ribose pyranase activity"/>
    <property type="evidence" value="ECO:0007669"/>
    <property type="project" value="UniProtKB-EC"/>
</dbReference>
<comment type="catalytic activity">
    <reaction evidence="1 6">
        <text>beta-D-ribopyranose = beta-D-ribofuranose</text>
        <dbReference type="Rhea" id="RHEA:25432"/>
        <dbReference type="ChEBI" id="CHEBI:27476"/>
        <dbReference type="ChEBI" id="CHEBI:47002"/>
        <dbReference type="EC" id="5.4.99.62"/>
    </reaction>
</comment>
<dbReference type="Gene3D" id="3.40.1650.10">
    <property type="entry name" value="RbsD-like domain"/>
    <property type="match status" value="1"/>
</dbReference>
<dbReference type="Proteomes" id="UP000238956">
    <property type="component" value="Chromosome"/>
</dbReference>
<name>A0A2L0D350_9STRE</name>
<evidence type="ECO:0000256" key="4">
    <source>
        <dbReference type="ARBA" id="ARBA00023235"/>
    </source>
</evidence>
<comment type="subunit">
    <text evidence="6">Homodecamer.</text>
</comment>
<keyword evidence="5 6" id="KW-0119">Carbohydrate metabolism</keyword>
<evidence type="ECO:0000256" key="6">
    <source>
        <dbReference type="HAMAP-Rule" id="MF_01661"/>
    </source>
</evidence>
<dbReference type="InterPro" id="IPR023750">
    <property type="entry name" value="RbsD-like_sf"/>
</dbReference>
<protein>
    <recommendedName>
        <fullName evidence="2 6">D-ribose pyranase</fullName>
        <ecNumber evidence="2 6">5.4.99.62</ecNumber>
    </recommendedName>
</protein>
<comment type="pathway">
    <text evidence="6">Carbohydrate metabolism; D-ribose degradation; D-ribose 5-phosphate from beta-D-ribopyranose: step 1/2.</text>
</comment>
<dbReference type="SUPFAM" id="SSF102546">
    <property type="entry name" value="RbsD-like"/>
    <property type="match status" value="1"/>
</dbReference>
<organism evidence="7 8">
    <name type="scientific">Streptococcus pluranimalium</name>
    <dbReference type="NCBI Taxonomy" id="82348"/>
    <lineage>
        <taxon>Bacteria</taxon>
        <taxon>Bacillati</taxon>
        <taxon>Bacillota</taxon>
        <taxon>Bacilli</taxon>
        <taxon>Lactobacillales</taxon>
        <taxon>Streptococcaceae</taxon>
        <taxon>Streptococcus</taxon>
    </lineage>
</organism>
<evidence type="ECO:0000256" key="1">
    <source>
        <dbReference type="ARBA" id="ARBA00000223"/>
    </source>
</evidence>
<dbReference type="GO" id="GO:0019303">
    <property type="term" value="P:D-ribose catabolic process"/>
    <property type="evidence" value="ECO:0007669"/>
    <property type="project" value="UniProtKB-UniRule"/>
</dbReference>
<keyword evidence="8" id="KW-1185">Reference proteome</keyword>
<dbReference type="GO" id="GO:0048029">
    <property type="term" value="F:monosaccharide binding"/>
    <property type="evidence" value="ECO:0007669"/>
    <property type="project" value="InterPro"/>
</dbReference>
<feature type="binding site" evidence="6">
    <location>
        <position position="99"/>
    </location>
    <ligand>
        <name>substrate</name>
    </ligand>
</feature>
<dbReference type="NCBIfam" id="NF008761">
    <property type="entry name" value="PRK11797.1"/>
    <property type="match status" value="1"/>
</dbReference>
<dbReference type="InterPro" id="IPR007721">
    <property type="entry name" value="RbsD_FucU"/>
</dbReference>
<dbReference type="UniPathway" id="UPA00916">
    <property type="reaction ID" value="UER00888"/>
</dbReference>
<evidence type="ECO:0000256" key="2">
    <source>
        <dbReference type="ARBA" id="ARBA00012862"/>
    </source>
</evidence>
<dbReference type="AlphaFoldDB" id="A0A2L0D350"/>
<dbReference type="PANTHER" id="PTHR37831">
    <property type="entry name" value="D-RIBOSE PYRANASE"/>
    <property type="match status" value="1"/>
</dbReference>
<evidence type="ECO:0000256" key="3">
    <source>
        <dbReference type="ARBA" id="ARBA00022490"/>
    </source>
</evidence>
<dbReference type="EMBL" id="CP025536">
    <property type="protein sequence ID" value="AUW96060.1"/>
    <property type="molecule type" value="Genomic_DNA"/>
</dbReference>
<comment type="subcellular location">
    <subcellularLocation>
        <location evidence="6">Cytoplasm</location>
    </subcellularLocation>
</comment>
<dbReference type="OrthoDB" id="9805009at2"/>
<dbReference type="GO" id="GO:0005829">
    <property type="term" value="C:cytosol"/>
    <property type="evidence" value="ECO:0007669"/>
    <property type="project" value="TreeGrafter"/>
</dbReference>
<dbReference type="InterPro" id="IPR023064">
    <property type="entry name" value="D-ribose_pyranase"/>
</dbReference>
<dbReference type="GO" id="GO:0016872">
    <property type="term" value="F:intramolecular lyase activity"/>
    <property type="evidence" value="ECO:0007669"/>
    <property type="project" value="UniProtKB-UniRule"/>
</dbReference>
<gene>
    <name evidence="6" type="primary">rbsD</name>
    <name evidence="7" type="ORF">C0J00_02410</name>
</gene>
<feature type="active site" description="Proton donor" evidence="6">
    <location>
        <position position="20"/>
    </location>
</feature>
<reference evidence="7 8" key="2">
    <citation type="submission" date="2018-02" db="EMBL/GenBank/DDBJ databases">
        <title>Whole genome sequencing analysis of Streptococcus pluranimalium isolated from cattle infected mastitis in China.</title>
        <authorList>
            <person name="Zhang J.-R."/>
            <person name="Hu G.-Z."/>
        </authorList>
    </citation>
    <scope>NUCLEOTIDE SEQUENCE [LARGE SCALE GENOMIC DNA]</scope>
    <source>
        <strain evidence="7 8">TH11417</strain>
    </source>
</reference>
<comment type="similarity">
    <text evidence="6">Belongs to the RbsD / FucU family. RbsD subfamily.</text>
</comment>
<keyword evidence="4 6" id="KW-0413">Isomerase</keyword>
<comment type="function">
    <text evidence="6">Catalyzes the interconversion of beta-pyran and beta-furan forms of D-ribose.</text>
</comment>
<evidence type="ECO:0000313" key="8">
    <source>
        <dbReference type="Proteomes" id="UP000238956"/>
    </source>
</evidence>
<keyword evidence="3 6" id="KW-0963">Cytoplasm</keyword>
<dbReference type="KEGG" id="splr:C0J00_02410"/>
<evidence type="ECO:0000313" key="7">
    <source>
        <dbReference type="EMBL" id="AUW96060.1"/>
    </source>
</evidence>
<dbReference type="RefSeq" id="WP_104967401.1">
    <property type="nucleotide sequence ID" value="NZ_CP025536.1"/>
</dbReference>
<feature type="binding site" evidence="6">
    <location>
        <begin position="121"/>
        <end position="123"/>
    </location>
    <ligand>
        <name>substrate</name>
    </ligand>
</feature>
<sequence length="132" mass="14463">MKKHGLLNSNLAKMAADLGHTDRVCIGDLGLPVPDGVSKIDLALKHGLPSFQDVLDNYLDNILVEKVILAEEIKTENPNQLEQILKKLDASVDVVYVSHEELKALNKHVKAVVRTGEDTPYSNIILQSGVTL</sequence>